<dbReference type="SUPFAM" id="SSF51182">
    <property type="entry name" value="RmlC-like cupins"/>
    <property type="match status" value="1"/>
</dbReference>
<dbReference type="InterPro" id="IPR011051">
    <property type="entry name" value="RmlC_Cupin_sf"/>
</dbReference>
<sequence>MIVQRADAPARFLNAADPSAEWACLARRGMLHSECEAVDLLRLGPGATVAHRPAEGVEQALYVLSGGGEAVSGGTVRPVGPGDLLLAPHDCRLTVRAGETGLELLTVRVLPARTIGRLPARIPELPEEQRMECVR</sequence>
<protein>
    <submittedName>
        <fullName evidence="1">Cupin domain-containing protein</fullName>
    </submittedName>
</protein>
<reference evidence="2" key="1">
    <citation type="journal article" date="2019" name="Int. J. Syst. Evol. Microbiol.">
        <title>The Global Catalogue of Microorganisms (GCM) 10K type strain sequencing project: providing services to taxonomists for standard genome sequencing and annotation.</title>
        <authorList>
            <consortium name="The Broad Institute Genomics Platform"/>
            <consortium name="The Broad Institute Genome Sequencing Center for Infectious Disease"/>
            <person name="Wu L."/>
            <person name="Ma J."/>
        </authorList>
    </citation>
    <scope>NUCLEOTIDE SEQUENCE [LARGE SCALE GENOMIC DNA]</scope>
    <source>
        <strain evidence="2">CGMCC 4.1641</strain>
    </source>
</reference>
<accession>A0ABV9ZV50</accession>
<dbReference type="Proteomes" id="UP001596222">
    <property type="component" value="Unassembled WGS sequence"/>
</dbReference>
<evidence type="ECO:0000313" key="2">
    <source>
        <dbReference type="Proteomes" id="UP001596222"/>
    </source>
</evidence>
<evidence type="ECO:0000313" key="1">
    <source>
        <dbReference type="EMBL" id="MFC5145207.1"/>
    </source>
</evidence>
<keyword evidence="2" id="KW-1185">Reference proteome</keyword>
<dbReference type="InterPro" id="IPR014710">
    <property type="entry name" value="RmlC-like_jellyroll"/>
</dbReference>
<dbReference type="Gene3D" id="2.60.120.10">
    <property type="entry name" value="Jelly Rolls"/>
    <property type="match status" value="1"/>
</dbReference>
<comment type="caution">
    <text evidence="1">The sequence shown here is derived from an EMBL/GenBank/DDBJ whole genome shotgun (WGS) entry which is preliminary data.</text>
</comment>
<dbReference type="EMBL" id="JBHSKJ010000005">
    <property type="protein sequence ID" value="MFC5145207.1"/>
    <property type="molecule type" value="Genomic_DNA"/>
</dbReference>
<gene>
    <name evidence="1" type="ORF">ACFPP6_11070</name>
</gene>
<dbReference type="RefSeq" id="WP_382039696.1">
    <property type="nucleotide sequence ID" value="NZ_JBHSKJ010000005.1"/>
</dbReference>
<name>A0ABV9ZV50_9ACTN</name>
<organism evidence="1 2">
    <name type="scientific">Streptomyces aureoversilis</name>
    <dbReference type="NCBI Taxonomy" id="67277"/>
    <lineage>
        <taxon>Bacteria</taxon>
        <taxon>Bacillati</taxon>
        <taxon>Actinomycetota</taxon>
        <taxon>Actinomycetes</taxon>
        <taxon>Kitasatosporales</taxon>
        <taxon>Streptomycetaceae</taxon>
        <taxon>Streptomyces</taxon>
    </lineage>
</organism>
<proteinExistence type="predicted"/>